<dbReference type="InterPro" id="IPR020081">
    <property type="entry name" value="SsrA-bd_prot_CS"/>
</dbReference>
<dbReference type="KEGG" id="wma:WM2015_1840"/>
<comment type="similarity">
    <text evidence="3">Belongs to the SmpB family.</text>
</comment>
<dbReference type="Pfam" id="PF01668">
    <property type="entry name" value="SmpB"/>
    <property type="match status" value="1"/>
</dbReference>
<comment type="function">
    <text evidence="3">Required for rescue of stalled ribosomes mediated by trans-translation. Binds to transfer-messenger RNA (tmRNA), required for stable association of tmRNA with ribosomes. tmRNA and SmpB together mimic tRNA shape, replacing the anticodon stem-loop with SmpB. tmRNA is encoded by the ssrA gene; the 2 termini fold to resemble tRNA(Ala) and it encodes a 'tag peptide', a short internal open reading frame. During trans-translation Ala-aminoacylated tmRNA acts like a tRNA, entering the A-site of stalled ribosomes, displacing the stalled mRNA. The ribosome then switches to translate the ORF on the tmRNA; the nascent peptide is terminated with the 'tag peptide' encoded by the tmRNA and targeted for degradation. The ribosome is freed to recommence translation, which seems to be the essential function of trans-translation.</text>
</comment>
<keyword evidence="1 3" id="KW-0963">Cytoplasm</keyword>
<gene>
    <name evidence="3" type="primary">smpB</name>
    <name evidence="5" type="ORF">WM2015_1840</name>
</gene>
<evidence type="ECO:0000313" key="5">
    <source>
        <dbReference type="EMBL" id="AKS42207.1"/>
    </source>
</evidence>
<name>A0A0K0XX53_9GAMM</name>
<dbReference type="NCBIfam" id="NF003843">
    <property type="entry name" value="PRK05422.1"/>
    <property type="match status" value="1"/>
</dbReference>
<dbReference type="PANTHER" id="PTHR30308:SF2">
    <property type="entry name" value="SSRA-BINDING PROTEIN"/>
    <property type="match status" value="1"/>
</dbReference>
<dbReference type="InterPro" id="IPR000037">
    <property type="entry name" value="SsrA-bd_prot"/>
</dbReference>
<dbReference type="InterPro" id="IPR023620">
    <property type="entry name" value="SmpB"/>
</dbReference>
<feature type="region of interest" description="Disordered" evidence="4">
    <location>
        <begin position="131"/>
        <end position="155"/>
    </location>
</feature>
<dbReference type="STRING" id="1579979.WM2015_1840"/>
<evidence type="ECO:0000256" key="1">
    <source>
        <dbReference type="ARBA" id="ARBA00022490"/>
    </source>
</evidence>
<dbReference type="PANTHER" id="PTHR30308">
    <property type="entry name" value="TMRNA-BINDING COMPONENT OF TRANS-TRANSLATION TAGGING COMPLEX"/>
    <property type="match status" value="1"/>
</dbReference>
<dbReference type="GO" id="GO:0070930">
    <property type="term" value="P:trans-translation-dependent protein tagging"/>
    <property type="evidence" value="ECO:0007669"/>
    <property type="project" value="TreeGrafter"/>
</dbReference>
<protein>
    <recommendedName>
        <fullName evidence="3">SsrA-binding protein</fullName>
    </recommendedName>
    <alternativeName>
        <fullName evidence="3">Small protein B</fullName>
    </alternativeName>
</protein>
<dbReference type="GO" id="GO:0070929">
    <property type="term" value="P:trans-translation"/>
    <property type="evidence" value="ECO:0007669"/>
    <property type="project" value="UniProtKB-UniRule"/>
</dbReference>
<keyword evidence="2 3" id="KW-0694">RNA-binding</keyword>
<dbReference type="CDD" id="cd09294">
    <property type="entry name" value="SmpB"/>
    <property type="match status" value="1"/>
</dbReference>
<dbReference type="Proteomes" id="UP000066624">
    <property type="component" value="Chromosome"/>
</dbReference>
<evidence type="ECO:0000256" key="4">
    <source>
        <dbReference type="SAM" id="MobiDB-lite"/>
    </source>
</evidence>
<dbReference type="PATRIC" id="fig|1579979.3.peg.1883"/>
<accession>A0A0K0XX53</accession>
<proteinExistence type="inferred from homology"/>
<evidence type="ECO:0000256" key="2">
    <source>
        <dbReference type="ARBA" id="ARBA00022884"/>
    </source>
</evidence>
<dbReference type="GO" id="GO:0003723">
    <property type="term" value="F:RNA binding"/>
    <property type="evidence" value="ECO:0007669"/>
    <property type="project" value="UniProtKB-UniRule"/>
</dbReference>
<dbReference type="AlphaFoldDB" id="A0A0K0XX53"/>
<comment type="subcellular location">
    <subcellularLocation>
        <location evidence="3">Cytoplasm</location>
    </subcellularLocation>
    <text evidence="3">The tmRNA-SmpB complex associates with stalled 70S ribosomes.</text>
</comment>
<evidence type="ECO:0000313" key="6">
    <source>
        <dbReference type="Proteomes" id="UP000066624"/>
    </source>
</evidence>
<evidence type="ECO:0000256" key="3">
    <source>
        <dbReference type="HAMAP-Rule" id="MF_00023"/>
    </source>
</evidence>
<sequence length="155" mass="17841">MHVAKQPSSTIALNKRARFEYHLDERIEAGIALEGWEVKALRAGKIQFGESYVLLKNGEAFLFGCHITPLTSASTHVKADPTRNRRLLLHRRELDRLIGLVERKGQTLIPTAMYWSKGKVKVEIAVARGKQTHDKRRAQKDRDWERQKGRLMKNT</sequence>
<dbReference type="OrthoDB" id="9805462at2"/>
<dbReference type="PROSITE" id="PS01317">
    <property type="entry name" value="SSRP"/>
    <property type="match status" value="1"/>
</dbReference>
<dbReference type="SUPFAM" id="SSF74982">
    <property type="entry name" value="Small protein B (SmpB)"/>
    <property type="match status" value="1"/>
</dbReference>
<dbReference type="GO" id="GO:0005829">
    <property type="term" value="C:cytosol"/>
    <property type="evidence" value="ECO:0007669"/>
    <property type="project" value="TreeGrafter"/>
</dbReference>
<keyword evidence="6" id="KW-1185">Reference proteome</keyword>
<dbReference type="EMBL" id="CP012154">
    <property type="protein sequence ID" value="AKS42207.1"/>
    <property type="molecule type" value="Genomic_DNA"/>
</dbReference>
<dbReference type="Gene3D" id="2.40.280.10">
    <property type="match status" value="1"/>
</dbReference>
<organism evidence="5 6">
    <name type="scientific">Wenzhouxiangella marina</name>
    <dbReference type="NCBI Taxonomy" id="1579979"/>
    <lineage>
        <taxon>Bacteria</taxon>
        <taxon>Pseudomonadati</taxon>
        <taxon>Pseudomonadota</taxon>
        <taxon>Gammaproteobacteria</taxon>
        <taxon>Chromatiales</taxon>
        <taxon>Wenzhouxiangellaceae</taxon>
        <taxon>Wenzhouxiangella</taxon>
    </lineage>
</organism>
<reference evidence="5 6" key="1">
    <citation type="submission" date="2015-07" db="EMBL/GenBank/DDBJ databases">
        <authorList>
            <person name="Noorani M."/>
        </authorList>
    </citation>
    <scope>NUCLEOTIDE SEQUENCE [LARGE SCALE GENOMIC DNA]</scope>
    <source>
        <strain evidence="5 6">KCTC 42284</strain>
    </source>
</reference>
<dbReference type="HAMAP" id="MF_00023">
    <property type="entry name" value="SmpB"/>
    <property type="match status" value="1"/>
</dbReference>
<dbReference type="NCBIfam" id="TIGR00086">
    <property type="entry name" value="smpB"/>
    <property type="match status" value="1"/>
</dbReference>